<dbReference type="EMBL" id="JAVFWL010000006">
    <property type="protein sequence ID" value="KAK6760350.1"/>
    <property type="molecule type" value="Genomic_DNA"/>
</dbReference>
<organism evidence="1 2">
    <name type="scientific">Necator americanus</name>
    <name type="common">Human hookworm</name>
    <dbReference type="NCBI Taxonomy" id="51031"/>
    <lineage>
        <taxon>Eukaryota</taxon>
        <taxon>Metazoa</taxon>
        <taxon>Ecdysozoa</taxon>
        <taxon>Nematoda</taxon>
        <taxon>Chromadorea</taxon>
        <taxon>Rhabditida</taxon>
        <taxon>Rhabditina</taxon>
        <taxon>Rhabditomorpha</taxon>
        <taxon>Strongyloidea</taxon>
        <taxon>Ancylostomatidae</taxon>
        <taxon>Bunostominae</taxon>
        <taxon>Necator</taxon>
    </lineage>
</organism>
<name>A0ABR1EDD6_NECAM</name>
<evidence type="ECO:0000313" key="1">
    <source>
        <dbReference type="EMBL" id="KAK6760350.1"/>
    </source>
</evidence>
<reference evidence="1 2" key="1">
    <citation type="submission" date="2023-08" db="EMBL/GenBank/DDBJ databases">
        <title>A Necator americanus chromosomal reference genome.</title>
        <authorList>
            <person name="Ilik V."/>
            <person name="Petrzelkova K.J."/>
            <person name="Pardy F."/>
            <person name="Fuh T."/>
            <person name="Niatou-Singa F.S."/>
            <person name="Gouil Q."/>
            <person name="Baker L."/>
            <person name="Ritchie M.E."/>
            <person name="Jex A.R."/>
            <person name="Gazzola D."/>
            <person name="Li H."/>
            <person name="Toshio Fujiwara R."/>
            <person name="Zhan B."/>
            <person name="Aroian R.V."/>
            <person name="Pafco B."/>
            <person name="Schwarz E.M."/>
        </authorList>
    </citation>
    <scope>NUCLEOTIDE SEQUENCE [LARGE SCALE GENOMIC DNA]</scope>
    <source>
        <strain evidence="1 2">Aroian</strain>
        <tissue evidence="1">Whole animal</tissue>
    </source>
</reference>
<keyword evidence="2" id="KW-1185">Reference proteome</keyword>
<protein>
    <submittedName>
        <fullName evidence="1">Uncharacterized protein</fullName>
    </submittedName>
</protein>
<dbReference type="Proteomes" id="UP001303046">
    <property type="component" value="Unassembled WGS sequence"/>
</dbReference>
<evidence type="ECO:0000313" key="2">
    <source>
        <dbReference type="Proteomes" id="UP001303046"/>
    </source>
</evidence>
<gene>
    <name evidence="1" type="primary">Necator_chrX.g21880</name>
    <name evidence="1" type="ORF">RB195_021719</name>
</gene>
<comment type="caution">
    <text evidence="1">The sequence shown here is derived from an EMBL/GenBank/DDBJ whole genome shotgun (WGS) entry which is preliminary data.</text>
</comment>
<sequence length="100" mass="11133">MVQLGVRPIERTRIDRLTNGKQAATSAPMRQTDTETTIRANSSHFLTIPDSRIVPPFRTNTISIFYSDLSDLSLAFTSTTYLSPAIPNTLHFATVSIDFD</sequence>
<proteinExistence type="predicted"/>
<accession>A0ABR1EDD6</accession>